<evidence type="ECO:0000256" key="12">
    <source>
        <dbReference type="ARBA" id="ARBA00044330"/>
    </source>
</evidence>
<keyword evidence="7" id="KW-0448">Lipopolysaccharide biosynthesis</keyword>
<dbReference type="Gene3D" id="3.40.50.2000">
    <property type="entry name" value="Glycogen Phosphorylase B"/>
    <property type="match status" value="2"/>
</dbReference>
<name>A0ABX2II77_9RHOO</name>
<evidence type="ECO:0000313" key="15">
    <source>
        <dbReference type="Proteomes" id="UP000778523"/>
    </source>
</evidence>
<dbReference type="PANTHER" id="PTHR30160:SF19">
    <property type="entry name" value="LIPOPOLYSACCHARIDE HEPTOSYLTRANSFERASE 1"/>
    <property type="match status" value="1"/>
</dbReference>
<evidence type="ECO:0000313" key="14">
    <source>
        <dbReference type="EMBL" id="NSL53740.1"/>
    </source>
</evidence>
<dbReference type="PANTHER" id="PTHR30160">
    <property type="entry name" value="TETRAACYLDISACCHARIDE 4'-KINASE-RELATED"/>
    <property type="match status" value="1"/>
</dbReference>
<evidence type="ECO:0000256" key="8">
    <source>
        <dbReference type="ARBA" id="ARBA00023136"/>
    </source>
</evidence>
<evidence type="ECO:0000256" key="13">
    <source>
        <dbReference type="ARBA" id="ARBA00049201"/>
    </source>
</evidence>
<dbReference type="Pfam" id="PF01075">
    <property type="entry name" value="Glyco_transf_9"/>
    <property type="match status" value="1"/>
</dbReference>
<evidence type="ECO:0000256" key="3">
    <source>
        <dbReference type="ARBA" id="ARBA00022475"/>
    </source>
</evidence>
<evidence type="ECO:0000256" key="1">
    <source>
        <dbReference type="ARBA" id="ARBA00004515"/>
    </source>
</evidence>
<comment type="similarity">
    <text evidence="9">Belongs to the glycosyltransferase 9 family.</text>
</comment>
<proteinExistence type="inferred from homology"/>
<comment type="caution">
    <text evidence="14">The sequence shown here is derived from an EMBL/GenBank/DDBJ whole genome shotgun (WGS) entry which is preliminary data.</text>
</comment>
<evidence type="ECO:0000256" key="9">
    <source>
        <dbReference type="ARBA" id="ARBA00043995"/>
    </source>
</evidence>
<reference evidence="14 15" key="1">
    <citation type="submission" date="2020-06" db="EMBL/GenBank/DDBJ databases">
        <title>Draft genome of Uliginosibacterium sp. IMCC34675.</title>
        <authorList>
            <person name="Song J."/>
        </authorList>
    </citation>
    <scope>NUCLEOTIDE SEQUENCE [LARGE SCALE GENOMIC DNA]</scope>
    <source>
        <strain evidence="14 15">IMCC34675</strain>
    </source>
</reference>
<dbReference type="EMBL" id="JABCSC020000001">
    <property type="protein sequence ID" value="NSL53740.1"/>
    <property type="molecule type" value="Genomic_DNA"/>
</dbReference>
<evidence type="ECO:0000256" key="7">
    <source>
        <dbReference type="ARBA" id="ARBA00022985"/>
    </source>
</evidence>
<comment type="pathway">
    <text evidence="2">Bacterial outer membrane biogenesis; LPS core biosynthesis.</text>
</comment>
<keyword evidence="5" id="KW-0328">Glycosyltransferase</keyword>
<evidence type="ECO:0000256" key="10">
    <source>
        <dbReference type="ARBA" id="ARBA00044041"/>
    </source>
</evidence>
<evidence type="ECO:0000256" key="2">
    <source>
        <dbReference type="ARBA" id="ARBA00004713"/>
    </source>
</evidence>
<sequence length="319" mass="34537">MRSVLLVKTSSLGDVIHNLPVVSDLLHHWPKLAIDWVVEESFAEIPRLHAGVRKVFPVAVRRWRKQLTQRATWQEIGAFRQAVRSNCYDLVIDTQGLFKSALLTRMADGLRCGYSREAAREPLAAWFYDCRYAIPKTAHAVERNRWLAAAAAGYSPDLPLRYGLHVDTADTAKPYCVLLTATSRDDKLWPEAHWQTLGQALAAEGLRCVLPAGSARERERASRIATAIPGAELAPPSSLGELAQLLGAAAGIIGVDTGLTHLAAALDRPVVALYVATAPGLTGVYAGPHALNLGGRGQCPAPAEVLAALQPMLTKKIRP</sequence>
<dbReference type="InterPro" id="IPR011908">
    <property type="entry name" value="LipoPS_heptosylTferase-I"/>
</dbReference>
<dbReference type="SUPFAM" id="SSF53756">
    <property type="entry name" value="UDP-Glycosyltransferase/glycogen phosphorylase"/>
    <property type="match status" value="1"/>
</dbReference>
<keyword evidence="4" id="KW-0997">Cell inner membrane</keyword>
<protein>
    <recommendedName>
        <fullName evidence="11">Lipopolysaccharide heptosyltransferase 1</fullName>
        <ecNumber evidence="10">2.4.99.23</ecNumber>
    </recommendedName>
    <alternativeName>
        <fullName evidence="12">ADP-heptose:lipopolysaccharide heptosyltransferase I</fullName>
    </alternativeName>
</protein>
<dbReference type="NCBIfam" id="TIGR02193">
    <property type="entry name" value="heptsyl_trn_I"/>
    <property type="match status" value="1"/>
</dbReference>
<evidence type="ECO:0000256" key="4">
    <source>
        <dbReference type="ARBA" id="ARBA00022519"/>
    </source>
</evidence>
<comment type="subcellular location">
    <subcellularLocation>
        <location evidence="1">Cell inner membrane</location>
        <topology evidence="1">Peripheral membrane protein</topology>
        <orientation evidence="1">Cytoplasmic side</orientation>
    </subcellularLocation>
</comment>
<gene>
    <name evidence="14" type="primary">waaC</name>
    <name evidence="14" type="ORF">HJ583_001745</name>
</gene>
<organism evidence="14 15">
    <name type="scientific">Uliginosibacterium aquaticum</name>
    <dbReference type="NCBI Taxonomy" id="2731212"/>
    <lineage>
        <taxon>Bacteria</taxon>
        <taxon>Pseudomonadati</taxon>
        <taxon>Pseudomonadota</taxon>
        <taxon>Betaproteobacteria</taxon>
        <taxon>Rhodocyclales</taxon>
        <taxon>Zoogloeaceae</taxon>
        <taxon>Uliginosibacterium</taxon>
    </lineage>
</organism>
<accession>A0ABX2II77</accession>
<keyword evidence="6" id="KW-0808">Transferase</keyword>
<dbReference type="EC" id="2.4.99.23" evidence="10"/>
<dbReference type="InterPro" id="IPR002201">
    <property type="entry name" value="Glyco_trans_9"/>
</dbReference>
<keyword evidence="15" id="KW-1185">Reference proteome</keyword>
<comment type="catalytic activity">
    <reaction evidence="13">
        <text>an alpha-Kdo-(2-&gt;4)-alpha-Kdo-(2-&gt;6)-lipid A + ADP-L-glycero-beta-D-manno-heptose = an L-alpha-D-Hep-(1-&gt;5)-[alpha-Kdo-(2-&gt;4)]-alpha-Kdo-(2-&gt;6)-lipid A + ADP + H(+)</text>
        <dbReference type="Rhea" id="RHEA:74067"/>
        <dbReference type="ChEBI" id="CHEBI:15378"/>
        <dbReference type="ChEBI" id="CHEBI:61506"/>
        <dbReference type="ChEBI" id="CHEBI:176431"/>
        <dbReference type="ChEBI" id="CHEBI:193068"/>
        <dbReference type="ChEBI" id="CHEBI:456216"/>
        <dbReference type="EC" id="2.4.99.23"/>
    </reaction>
</comment>
<dbReference type="InterPro" id="IPR051199">
    <property type="entry name" value="LPS_LOS_Heptosyltrfase"/>
</dbReference>
<evidence type="ECO:0000256" key="5">
    <source>
        <dbReference type="ARBA" id="ARBA00022676"/>
    </source>
</evidence>
<dbReference type="RefSeq" id="WP_170019978.1">
    <property type="nucleotide sequence ID" value="NZ_JABCSC020000001.1"/>
</dbReference>
<evidence type="ECO:0000256" key="6">
    <source>
        <dbReference type="ARBA" id="ARBA00022679"/>
    </source>
</evidence>
<keyword evidence="8" id="KW-0472">Membrane</keyword>
<dbReference type="CDD" id="cd03789">
    <property type="entry name" value="GT9_LPS_heptosyltransferase"/>
    <property type="match status" value="1"/>
</dbReference>
<keyword evidence="3" id="KW-1003">Cell membrane</keyword>
<dbReference type="Proteomes" id="UP000778523">
    <property type="component" value="Unassembled WGS sequence"/>
</dbReference>
<evidence type="ECO:0000256" key="11">
    <source>
        <dbReference type="ARBA" id="ARBA00044190"/>
    </source>
</evidence>